<protein>
    <submittedName>
        <fullName evidence="1">Uncharacterized protein</fullName>
    </submittedName>
</protein>
<dbReference type="Proteomes" id="UP000309997">
    <property type="component" value="Unassembled WGS sequence"/>
</dbReference>
<proteinExistence type="predicted"/>
<gene>
    <name evidence="1" type="ORF">D5086_027147</name>
</gene>
<dbReference type="EMBL" id="RCHU02000014">
    <property type="protein sequence ID" value="KAL3573243.1"/>
    <property type="molecule type" value="Genomic_DNA"/>
</dbReference>
<organism evidence="1 2">
    <name type="scientific">Populus alba</name>
    <name type="common">White poplar</name>
    <dbReference type="NCBI Taxonomy" id="43335"/>
    <lineage>
        <taxon>Eukaryota</taxon>
        <taxon>Viridiplantae</taxon>
        <taxon>Streptophyta</taxon>
        <taxon>Embryophyta</taxon>
        <taxon>Tracheophyta</taxon>
        <taxon>Spermatophyta</taxon>
        <taxon>Magnoliopsida</taxon>
        <taxon>eudicotyledons</taxon>
        <taxon>Gunneridae</taxon>
        <taxon>Pentapetalae</taxon>
        <taxon>rosids</taxon>
        <taxon>fabids</taxon>
        <taxon>Malpighiales</taxon>
        <taxon>Salicaceae</taxon>
        <taxon>Saliceae</taxon>
        <taxon>Populus</taxon>
    </lineage>
</organism>
<sequence length="1051" mass="116655">MSDSGNQRVLPDLKQPATFFMSFLRVEINGIQNTEAQVSRMLGQDGQSFLFEQRGRWKQAAQICLVKLNVFMTSSCCLALTGSSISSSQSDVARMLSALFGGIPVESWDEDHSFLDKQMPCEGHPCQEQSEYKDVYEIWQQSKKTILRDSSPQKGNHNGSKMMALVRLKFMEAKRLSTDEKGCQSMEFQDALEVSSSNKDLFLKFLQEPNSLFSQHLHDLQCMPPSPETRRITVLRPLKERFAGSGKKSDKLTKKQSHTGQAIGWEKSNLGYSSAFSNQKIDEYAAQPTQIVVLKPSQRKIHDVKALVSPPSSPPRMLHCEDFYDEPEDFEGESREVAKKITLNMRENLMGHQRNETRLSSMYSNGYIGDDSSVNKSENDSAVGNLSDTEILSLTSRHLWDYTNRFDSPYSSSSFSCASCSPESSVCREAKKQLSERWAMVALNGRAQEQKTARRISSTLGEMLAVSDAKKFVRSKEEVSNKEQEPRGSTSCIPSHLNKEDSTPDSPRSLPRSKSVPVSSMVYDARLNVEVSHPDAGKTEVLKELTKAKIMKSSLKGKVSSLFFSRTKKPSKDKSVACQSKDESQSAILGSPVPLTEEVGDDAVQCSNNCGCEKRLSPVLHGSASIAYPDLISMATNQGIVSDEAVLSSFFMIALFCSFLVINAAIVIIDQRKMSLGWLIHQFLCVKETVPVSAFAMQLETHLDFLLIDSISSQAGISSRFQVVGVVSLTKPLVPVTMNENQDQPRPIAVLEPPFEKDDSTILEASGSIKPGYRGIEVPLKSNLTDKSPPIESVARTLLLDDSRAETASPYPLKSSPSPVSLGAEEDEKDWFCLVQTLLTTAGLDSSLQLDSFFARWHSPGSPLDPSLRDKYANLNDKELWLEAKRRQRRSNRKLVFDSLNAALVEITGHGSDRSTKAVTCSGVQNWLVEGAQPQIVDYLWAQLKSWLCSDVRCTFGDGGDGNSLVVDMVVGKGWVDKMRVELDSLGNEIEGKLLDELVEEAVFDMTDKSAGLADKRLKSTCIIHCVDHQRSKISRDCCSYYNSYDSTVLF</sequence>
<name>A0ACC4B5M0_POPAL</name>
<keyword evidence="2" id="KW-1185">Reference proteome</keyword>
<evidence type="ECO:0000313" key="2">
    <source>
        <dbReference type="Proteomes" id="UP000309997"/>
    </source>
</evidence>
<reference evidence="1 2" key="1">
    <citation type="journal article" date="2024" name="Plant Biotechnol. J.">
        <title>Genome and CRISPR/Cas9 system of a widespread forest tree (Populus alba) in the world.</title>
        <authorList>
            <person name="Liu Y.J."/>
            <person name="Jiang P.F."/>
            <person name="Han X.M."/>
            <person name="Li X.Y."/>
            <person name="Wang H.M."/>
            <person name="Wang Y.J."/>
            <person name="Wang X.X."/>
            <person name="Zeng Q.Y."/>
        </authorList>
    </citation>
    <scope>NUCLEOTIDE SEQUENCE [LARGE SCALE GENOMIC DNA]</scope>
    <source>
        <strain evidence="2">cv. PAL-ZL1</strain>
    </source>
</reference>
<comment type="caution">
    <text evidence="1">The sequence shown here is derived from an EMBL/GenBank/DDBJ whole genome shotgun (WGS) entry which is preliminary data.</text>
</comment>
<evidence type="ECO:0000313" key="1">
    <source>
        <dbReference type="EMBL" id="KAL3573243.1"/>
    </source>
</evidence>
<accession>A0ACC4B5M0</accession>